<dbReference type="PANTHER" id="PTHR43585:SF2">
    <property type="entry name" value="ATP-GRASP ENZYME FSQD"/>
    <property type="match status" value="1"/>
</dbReference>
<feature type="compositionally biased region" description="Basic and acidic residues" evidence="5">
    <location>
        <begin position="644"/>
        <end position="658"/>
    </location>
</feature>
<accession>A0A365N258</accession>
<dbReference type="AlphaFoldDB" id="A0A365N258"/>
<evidence type="ECO:0000256" key="2">
    <source>
        <dbReference type="ARBA" id="ARBA00022741"/>
    </source>
</evidence>
<comment type="caution">
    <text evidence="7">The sequence shown here is derived from an EMBL/GenBank/DDBJ whole genome shotgun (WGS) entry which is preliminary data.</text>
</comment>
<dbReference type="PANTHER" id="PTHR43585">
    <property type="entry name" value="FUMIPYRROLE BIOSYNTHESIS PROTEIN C"/>
    <property type="match status" value="1"/>
</dbReference>
<evidence type="ECO:0000259" key="6">
    <source>
        <dbReference type="PROSITE" id="PS50975"/>
    </source>
</evidence>
<dbReference type="GO" id="GO:0046872">
    <property type="term" value="F:metal ion binding"/>
    <property type="evidence" value="ECO:0007669"/>
    <property type="project" value="InterPro"/>
</dbReference>
<dbReference type="Gene3D" id="3.40.50.20">
    <property type="match status" value="1"/>
</dbReference>
<dbReference type="Pfam" id="PF13535">
    <property type="entry name" value="ATP-grasp_4"/>
    <property type="match status" value="1"/>
</dbReference>
<dbReference type="EMBL" id="PKMI01000025">
    <property type="protein sequence ID" value="RBA14836.1"/>
    <property type="molecule type" value="Genomic_DNA"/>
</dbReference>
<organism evidence="7 8">
    <name type="scientific">Gibberella intermedia</name>
    <name type="common">Bulb rot disease fungus</name>
    <name type="synonym">Fusarium proliferatum</name>
    <dbReference type="NCBI Taxonomy" id="948311"/>
    <lineage>
        <taxon>Eukaryota</taxon>
        <taxon>Fungi</taxon>
        <taxon>Dikarya</taxon>
        <taxon>Ascomycota</taxon>
        <taxon>Pezizomycotina</taxon>
        <taxon>Sordariomycetes</taxon>
        <taxon>Hypocreomycetidae</taxon>
        <taxon>Hypocreales</taxon>
        <taxon>Nectriaceae</taxon>
        <taxon>Fusarium</taxon>
        <taxon>Fusarium fujikuroi species complex</taxon>
    </lineage>
</organism>
<keyword evidence="1" id="KW-0436">Ligase</keyword>
<proteinExistence type="predicted"/>
<feature type="compositionally biased region" description="Polar residues" evidence="5">
    <location>
        <begin position="774"/>
        <end position="815"/>
    </location>
</feature>
<evidence type="ECO:0000256" key="4">
    <source>
        <dbReference type="PROSITE-ProRule" id="PRU00409"/>
    </source>
</evidence>
<dbReference type="SUPFAM" id="SSF56059">
    <property type="entry name" value="Glutathione synthetase ATP-binding domain-like"/>
    <property type="match status" value="1"/>
</dbReference>
<dbReference type="InterPro" id="IPR041472">
    <property type="entry name" value="BL00235/CARNS1_N"/>
</dbReference>
<dbReference type="InterPro" id="IPR011761">
    <property type="entry name" value="ATP-grasp"/>
</dbReference>
<evidence type="ECO:0000256" key="5">
    <source>
        <dbReference type="SAM" id="MobiDB-lite"/>
    </source>
</evidence>
<keyword evidence="3 4" id="KW-0067">ATP-binding</keyword>
<feature type="region of interest" description="Disordered" evidence="5">
    <location>
        <begin position="590"/>
        <end position="609"/>
    </location>
</feature>
<name>A0A365N258_GIBIN</name>
<dbReference type="Gene3D" id="3.30.470.20">
    <property type="entry name" value="ATP-grasp fold, B domain"/>
    <property type="match status" value="1"/>
</dbReference>
<dbReference type="Pfam" id="PF18130">
    <property type="entry name" value="ATPgrasp_N"/>
    <property type="match status" value="1"/>
</dbReference>
<feature type="region of interest" description="Disordered" evidence="5">
    <location>
        <begin position="774"/>
        <end position="820"/>
    </location>
</feature>
<evidence type="ECO:0000256" key="3">
    <source>
        <dbReference type="ARBA" id="ARBA00022840"/>
    </source>
</evidence>
<feature type="domain" description="ATP-grasp" evidence="6">
    <location>
        <begin position="339"/>
        <end position="566"/>
    </location>
</feature>
<evidence type="ECO:0000313" key="8">
    <source>
        <dbReference type="Proteomes" id="UP000251714"/>
    </source>
</evidence>
<reference evidence="7 8" key="1">
    <citation type="submission" date="2017-12" db="EMBL/GenBank/DDBJ databases">
        <title>Genome sequence of the mycotoxigenic crop pathogen Fusarium proliferatum, strain ITEM 2341 from Date Palm.</title>
        <authorList>
            <person name="Almiman B.F."/>
            <person name="Shittu T.A."/>
            <person name="Muthumeenakshi S."/>
            <person name="Baroncelli R."/>
            <person name="Sreenivasaprasada S."/>
        </authorList>
    </citation>
    <scope>NUCLEOTIDE SEQUENCE [LARGE SCALE GENOMIC DNA]</scope>
    <source>
        <strain evidence="7 8">ITEM 2341</strain>
    </source>
</reference>
<dbReference type="Proteomes" id="UP000251714">
    <property type="component" value="Unassembled WGS sequence"/>
</dbReference>
<dbReference type="PROSITE" id="PS50975">
    <property type="entry name" value="ATP_GRASP"/>
    <property type="match status" value="1"/>
</dbReference>
<dbReference type="InterPro" id="IPR052032">
    <property type="entry name" value="ATP-dep_AA_Ligase"/>
</dbReference>
<keyword evidence="2 4" id="KW-0547">Nucleotide-binding</keyword>
<feature type="region of interest" description="Disordered" evidence="5">
    <location>
        <begin position="621"/>
        <end position="664"/>
    </location>
</feature>
<dbReference type="GO" id="GO:0016874">
    <property type="term" value="F:ligase activity"/>
    <property type="evidence" value="ECO:0007669"/>
    <property type="project" value="UniProtKB-KW"/>
</dbReference>
<feature type="compositionally biased region" description="Basic and acidic residues" evidence="5">
    <location>
        <begin position="590"/>
        <end position="603"/>
    </location>
</feature>
<gene>
    <name evidence="7" type="ORF">FPRO05_13052</name>
</gene>
<evidence type="ECO:0000256" key="1">
    <source>
        <dbReference type="ARBA" id="ARBA00022598"/>
    </source>
</evidence>
<protein>
    <recommendedName>
        <fullName evidence="6">ATP-grasp domain-containing protein</fullName>
    </recommendedName>
</protein>
<evidence type="ECO:0000313" key="7">
    <source>
        <dbReference type="EMBL" id="RBA14836.1"/>
    </source>
</evidence>
<sequence>MGSQLTPEMDRSFLSETFSVKALGSNSTLKAECHWRFSPPLYPKSVNGNALPHCKSVDLVLNITSPEKAETNGRASQGTDFLADCTDTPLGTIINKFLTSKPPYVEGSGPDHTIEGLIKVLLVPRDGYLCRRDIIQLRMVHSDCIESVVPFQVQGKPYPAALQSETNLLSLLQSSPGALICKRSIQSARGLEAFDIVDREVNERLSFDWIIPDKPPALTVAVVGGRPLFDNTTGGYGSEGPFDAARALGIAVLVLDRPGHFMEGPRYSHLRDDFVAVDMTSDDSLPQRLTAAVKGRKIDGIITFSDEYVIATAKAAEMLNLETEPAESIITAHYKDATRKVLNTPNMQSFRLESAADLDNEKISKTLETLKYPLVIKPCRGGASRGVKKVQNHQRLREAIGQLENDGLTKYGILLETYISGPEIDANIALWGGELMFAEITDDFPCTADASDATIADNFGETVMVSPTLLSHKEQTLIKSSLHQTLLKLGFQNGVFHVEARVQNSSMRYQEIGGLVDLADTDSPSPSDPEVYLIEVNARPPGLDCAFSTLHAYGVDLCALQLLQCLRDGDRFKAMWRRVKSRIADLQKKVAQYEDSNSSKEGPETGEQPCLAEGSVHQRISYTSPEANNRRSTKGLPEVLGSRSNREKSQESSTHKGSDYILSPASSLAPGSGISGAPVIKAVRSYQQVAPSREMQQSSRSSLVTEPHEANGYLHQAHFDDLTVNQNTSSATLHSLPTSTFDTAASHPPFITDDLEAELDLGWMIADTNLEGQKSCSCDRSPDQNPRPSSTNSNSLKAQSSTTRQPSYASSSRSPATVPRESLDARFQNIMECVGAMGFESFDDLVTSYYADEFEEASKLFHEQRFSRIRRLPGVFAEILEGARRWEPSERRGLGEEVLREAETVLMLENSVAWQSLQSITDAAITKDNISTEQVYQSLSTVLPTEMPNLWTLLMALVASDSPAWQRDCSGNLPLDIARISLLCTMHRIRGGLVLTKGVLEEKDLLYEYDPSSRNSEVVPGPGL</sequence>
<dbReference type="GO" id="GO:0005524">
    <property type="term" value="F:ATP binding"/>
    <property type="evidence" value="ECO:0007669"/>
    <property type="project" value="UniProtKB-UniRule"/>
</dbReference>